<reference evidence="4 5" key="1">
    <citation type="journal article" date="2022" name="Gigascience">
        <title>A chromosome-level genome assembly and annotation of the desert horned lizard, Phrynosoma platyrhinos, provides insight into chromosomal rearrangements among reptiles.</title>
        <authorList>
            <person name="Koochekian N."/>
            <person name="Ascanio A."/>
            <person name="Farleigh K."/>
            <person name="Card D.C."/>
            <person name="Schield D.R."/>
            <person name="Castoe T.A."/>
            <person name="Jezkova T."/>
        </authorList>
    </citation>
    <scope>NUCLEOTIDE SEQUENCE [LARGE SCALE GENOMIC DNA]</scope>
    <source>
        <strain evidence="4">NK-2021</strain>
    </source>
</reference>
<dbReference type="PANTHER" id="PTHR46745">
    <property type="entry name" value="TSC22 DOMAIN FAMILY PROTEIN 1"/>
    <property type="match status" value="1"/>
</dbReference>
<proteinExistence type="predicted"/>
<dbReference type="PANTHER" id="PTHR46745:SF1">
    <property type="entry name" value="TSC22 DOMAIN FAMILY PROTEIN 1"/>
    <property type="match status" value="1"/>
</dbReference>
<dbReference type="Proteomes" id="UP000826234">
    <property type="component" value="Unassembled WGS sequence"/>
</dbReference>
<dbReference type="Gene3D" id="1.20.5.490">
    <property type="entry name" value="Single helix bin"/>
    <property type="match status" value="1"/>
</dbReference>
<comment type="caution">
    <text evidence="4">The sequence shown here is derived from an EMBL/GenBank/DDBJ whole genome shotgun (WGS) entry which is preliminary data.</text>
</comment>
<keyword evidence="2" id="KW-0175">Coiled coil</keyword>
<dbReference type="Pfam" id="PF01166">
    <property type="entry name" value="TSC22"/>
    <property type="match status" value="1"/>
</dbReference>
<evidence type="ECO:0000256" key="1">
    <source>
        <dbReference type="ARBA" id="ARBA00039911"/>
    </source>
</evidence>
<gene>
    <name evidence="4" type="ORF">JD844_031850</name>
</gene>
<protein>
    <recommendedName>
        <fullName evidence="1">TSC22 domain family protein 1</fullName>
    </recommendedName>
</protein>
<dbReference type="SUPFAM" id="SSF58026">
    <property type="entry name" value="Delta-sleep-inducing peptide immunoreactive peptide"/>
    <property type="match status" value="1"/>
</dbReference>
<feature type="region of interest" description="Disordered" evidence="3">
    <location>
        <begin position="101"/>
        <end position="139"/>
    </location>
</feature>
<evidence type="ECO:0000256" key="3">
    <source>
        <dbReference type="SAM" id="MobiDB-lite"/>
    </source>
</evidence>
<sequence length="139" mass="15320">MDLGVYQLRHFSISFLSSLLGTDSAALRLDSRRGSENTRLRDDDDDDDISEDLVKSHLMYAVREEVEVLKEQIKELIEKNNQLEQENNLLKTLASPEQLAQFQAQLQTSPSPAASSQPQGTTATQQPPQPAPQGSGPSA</sequence>
<evidence type="ECO:0000256" key="2">
    <source>
        <dbReference type="SAM" id="Coils"/>
    </source>
</evidence>
<evidence type="ECO:0000313" key="5">
    <source>
        <dbReference type="Proteomes" id="UP000826234"/>
    </source>
</evidence>
<feature type="compositionally biased region" description="Low complexity" evidence="3">
    <location>
        <begin position="103"/>
        <end position="139"/>
    </location>
</feature>
<organism evidence="4 5">
    <name type="scientific">Phrynosoma platyrhinos</name>
    <name type="common">Desert horned lizard</name>
    <dbReference type="NCBI Taxonomy" id="52577"/>
    <lineage>
        <taxon>Eukaryota</taxon>
        <taxon>Metazoa</taxon>
        <taxon>Chordata</taxon>
        <taxon>Craniata</taxon>
        <taxon>Vertebrata</taxon>
        <taxon>Euteleostomi</taxon>
        <taxon>Lepidosauria</taxon>
        <taxon>Squamata</taxon>
        <taxon>Bifurcata</taxon>
        <taxon>Unidentata</taxon>
        <taxon>Episquamata</taxon>
        <taxon>Toxicofera</taxon>
        <taxon>Iguania</taxon>
        <taxon>Phrynosomatidae</taxon>
        <taxon>Phrynosomatinae</taxon>
        <taxon>Phrynosoma</taxon>
    </lineage>
</organism>
<evidence type="ECO:0000313" key="4">
    <source>
        <dbReference type="EMBL" id="KAH0624425.1"/>
    </source>
</evidence>
<keyword evidence="5" id="KW-1185">Reference proteome</keyword>
<name>A0ABQ7T4N3_PHRPL</name>
<dbReference type="EMBL" id="JAIPUX010001232">
    <property type="protein sequence ID" value="KAH0624425.1"/>
    <property type="molecule type" value="Genomic_DNA"/>
</dbReference>
<feature type="coiled-coil region" evidence="2">
    <location>
        <begin position="59"/>
        <end position="93"/>
    </location>
</feature>
<dbReference type="InterPro" id="IPR000580">
    <property type="entry name" value="TSC22/Bun"/>
</dbReference>
<accession>A0ABQ7T4N3</accession>